<dbReference type="PANTHER" id="PTHR34183">
    <property type="entry name" value="ENDOLYTIC PEPTIDOGLYCAN TRANSGLYCOSYLASE RLPA"/>
    <property type="match status" value="1"/>
</dbReference>
<dbReference type="EMBL" id="JAESIY010000012">
    <property type="protein sequence ID" value="MBL3658315.1"/>
    <property type="molecule type" value="Genomic_DNA"/>
</dbReference>
<dbReference type="AlphaFoldDB" id="A0A937K2F4"/>
<dbReference type="SUPFAM" id="SSF50685">
    <property type="entry name" value="Barwin-like endoglucanases"/>
    <property type="match status" value="1"/>
</dbReference>
<dbReference type="InterPro" id="IPR036908">
    <property type="entry name" value="RlpA-like_sf"/>
</dbReference>
<organism evidence="6 7">
    <name type="scientific">Fulvivirga sediminis</name>
    <dbReference type="NCBI Taxonomy" id="2803949"/>
    <lineage>
        <taxon>Bacteria</taxon>
        <taxon>Pseudomonadati</taxon>
        <taxon>Bacteroidota</taxon>
        <taxon>Cytophagia</taxon>
        <taxon>Cytophagales</taxon>
        <taxon>Fulvivirgaceae</taxon>
        <taxon>Fulvivirga</taxon>
    </lineage>
</organism>
<dbReference type="PANTHER" id="PTHR34183:SF1">
    <property type="entry name" value="ENDOLYTIC PEPTIDOGLYCAN TRANSGLYCOSYLASE RLPA"/>
    <property type="match status" value="1"/>
</dbReference>
<keyword evidence="7" id="KW-1185">Reference proteome</keyword>
<dbReference type="GO" id="GO:0008932">
    <property type="term" value="F:lytic endotransglycosylase activity"/>
    <property type="evidence" value="ECO:0007669"/>
    <property type="project" value="UniProtKB-UniRule"/>
</dbReference>
<comment type="function">
    <text evidence="3">Lytic transglycosylase with a strong preference for naked glycan strands that lack stem peptides.</text>
</comment>
<dbReference type="GO" id="GO:0000270">
    <property type="term" value="P:peptidoglycan metabolic process"/>
    <property type="evidence" value="ECO:0007669"/>
    <property type="project" value="UniProtKB-UniRule"/>
</dbReference>
<evidence type="ECO:0000256" key="2">
    <source>
        <dbReference type="ARBA" id="ARBA00023316"/>
    </source>
</evidence>
<feature type="domain" description="RlpA-like protein double-psi beta-barrel" evidence="5">
    <location>
        <begin position="29"/>
        <end position="117"/>
    </location>
</feature>
<comment type="similarity">
    <text evidence="3 4">Belongs to the RlpA family.</text>
</comment>
<evidence type="ECO:0000313" key="6">
    <source>
        <dbReference type="EMBL" id="MBL3658315.1"/>
    </source>
</evidence>
<dbReference type="InterPro" id="IPR009009">
    <property type="entry name" value="RlpA-like_DPBB"/>
</dbReference>
<accession>A0A937K2F4</accession>
<keyword evidence="2 3" id="KW-0961">Cell wall biogenesis/degradation</keyword>
<dbReference type="RefSeq" id="WP_202246111.1">
    <property type="nucleotide sequence ID" value="NZ_JAESIY010000012.1"/>
</dbReference>
<dbReference type="GO" id="GO:0071555">
    <property type="term" value="P:cell wall organization"/>
    <property type="evidence" value="ECO:0007669"/>
    <property type="project" value="UniProtKB-KW"/>
</dbReference>
<dbReference type="InterPro" id="IPR012997">
    <property type="entry name" value="RplA"/>
</dbReference>
<dbReference type="InterPro" id="IPR034718">
    <property type="entry name" value="RlpA"/>
</dbReference>
<dbReference type="NCBIfam" id="TIGR00413">
    <property type="entry name" value="rlpA"/>
    <property type="match status" value="1"/>
</dbReference>
<sequence length="136" mass="14944">MKKILCLIFILFACSDKEKSTSGPEPYEQEGMASYYAASLHGKKTASGDFYSNDSLTAAHNHLPLGTIIKVKNLDNDSVVTVEVNDRGPYVNNRILDLSRAAAKRLNMMDSGTTKVRLKVLKAAQGYAVNDSTERE</sequence>
<evidence type="ECO:0000256" key="1">
    <source>
        <dbReference type="ARBA" id="ARBA00023239"/>
    </source>
</evidence>
<evidence type="ECO:0000256" key="4">
    <source>
        <dbReference type="RuleBase" id="RU003495"/>
    </source>
</evidence>
<dbReference type="CDD" id="cd22268">
    <property type="entry name" value="DPBB_RlpA-like"/>
    <property type="match status" value="1"/>
</dbReference>
<keyword evidence="1 3" id="KW-0456">Lyase</keyword>
<proteinExistence type="inferred from homology"/>
<name>A0A937K2F4_9BACT</name>
<dbReference type="EC" id="4.2.2.-" evidence="3"/>
<evidence type="ECO:0000259" key="5">
    <source>
        <dbReference type="Pfam" id="PF03330"/>
    </source>
</evidence>
<evidence type="ECO:0000313" key="7">
    <source>
        <dbReference type="Proteomes" id="UP000659388"/>
    </source>
</evidence>
<protein>
    <recommendedName>
        <fullName evidence="3">Probable endolytic peptidoglycan transglycosylase RlpA</fullName>
        <ecNumber evidence="3">4.2.2.-</ecNumber>
    </recommendedName>
</protein>
<evidence type="ECO:0000256" key="3">
    <source>
        <dbReference type="HAMAP-Rule" id="MF_02071"/>
    </source>
</evidence>
<gene>
    <name evidence="3" type="primary">rlpA</name>
    <name evidence="6" type="ORF">JL102_19340</name>
</gene>
<dbReference type="HAMAP" id="MF_02071">
    <property type="entry name" value="RlpA"/>
    <property type="match status" value="1"/>
</dbReference>
<dbReference type="Gene3D" id="2.40.40.10">
    <property type="entry name" value="RlpA-like domain"/>
    <property type="match status" value="1"/>
</dbReference>
<dbReference type="Proteomes" id="UP000659388">
    <property type="component" value="Unassembled WGS sequence"/>
</dbReference>
<comment type="caution">
    <text evidence="6">The sequence shown here is derived from an EMBL/GenBank/DDBJ whole genome shotgun (WGS) entry which is preliminary data.</text>
</comment>
<dbReference type="Pfam" id="PF03330">
    <property type="entry name" value="DPBB_1"/>
    <property type="match status" value="1"/>
</dbReference>
<reference evidence="6" key="1">
    <citation type="submission" date="2021-01" db="EMBL/GenBank/DDBJ databases">
        <title>Fulvivirga kasyanovii gen. nov., sp nov., a novel member of the phylum Bacteroidetes isolated from seawater in a mussel farm.</title>
        <authorList>
            <person name="Zhao L.-H."/>
            <person name="Wang Z.-J."/>
        </authorList>
    </citation>
    <scope>NUCLEOTIDE SEQUENCE</scope>
    <source>
        <strain evidence="6">2943</strain>
    </source>
</reference>